<keyword evidence="11" id="KW-0482">Metalloprotease</keyword>
<keyword evidence="7" id="KW-0479">Metal-binding</keyword>
<dbReference type="Gene3D" id="3.40.630.10">
    <property type="entry name" value="Zn peptidases"/>
    <property type="match status" value="1"/>
</dbReference>
<keyword evidence="4" id="KW-0964">Secreted</keyword>
<reference evidence="18" key="2">
    <citation type="submission" date="2025-09" db="UniProtKB">
        <authorList>
            <consortium name="Ensembl"/>
        </authorList>
    </citation>
    <scope>IDENTIFICATION</scope>
</reference>
<dbReference type="PROSITE" id="PS52035">
    <property type="entry name" value="PEPTIDASE_M14"/>
    <property type="match status" value="1"/>
</dbReference>
<evidence type="ECO:0000256" key="4">
    <source>
        <dbReference type="ARBA" id="ARBA00022525"/>
    </source>
</evidence>
<evidence type="ECO:0000313" key="18">
    <source>
        <dbReference type="Ensembl" id="ENSNMLP00000027870.1"/>
    </source>
</evidence>
<evidence type="ECO:0000256" key="12">
    <source>
        <dbReference type="ARBA" id="ARBA00023157"/>
    </source>
</evidence>
<dbReference type="InterPro" id="IPR000834">
    <property type="entry name" value="Peptidase_M14"/>
</dbReference>
<dbReference type="SUPFAM" id="SSF49785">
    <property type="entry name" value="Galactose-binding domain-like"/>
    <property type="match status" value="1"/>
</dbReference>
<dbReference type="AlphaFoldDB" id="A0A8C6U142"/>
<dbReference type="SMART" id="SM00631">
    <property type="entry name" value="Zn_pept"/>
    <property type="match status" value="1"/>
</dbReference>
<feature type="active site" description="Proton donor/acceptor" evidence="14">
    <location>
        <position position="550"/>
    </location>
</feature>
<evidence type="ECO:0000256" key="11">
    <source>
        <dbReference type="ARBA" id="ARBA00023049"/>
    </source>
</evidence>
<keyword evidence="12" id="KW-1015">Disulfide bond</keyword>
<feature type="region of interest" description="Disordered" evidence="15">
    <location>
        <begin position="701"/>
        <end position="723"/>
    </location>
</feature>
<dbReference type="FunFam" id="2.60.120.260:FF:000035">
    <property type="entry name" value="probable carboxypeptidase X1 isoform X2"/>
    <property type="match status" value="1"/>
</dbReference>
<sequence>MSRLLMMCAQYSNCPKGYTSCLPHSFSLPLTSNEHLFCSVVLIDHGSVTVSSRSRKIRQTPFLCIMCDSFVDCPPLGLESMRVHDSQIRASSTLRTGLGPHRGRLNIQSGIEDGDMYDGAWCARHEDKNQWLEVDAVHLTKFTGVILQGRNSIWSWDMVETYKVQLSNDSYKWQTCMNGTQEAIFQGNLNTETPVLALLPVPTVARYIRINPQTWYSNGTICLRAEILGCRVKDPTDIYASEEDRVSNDNLDFRHHNYKDMRTLMKSVNDECPNITRIYTIGRSYMGLKLYVMEISDNPGKHELGEPEFRYVAGMHGNEVLGRELVLNLMQYLCQQFKEGNERIVRLITETRIHLLPSMNPDGYEVAYEKGSELAGWADGRFSYEGIDLNHNFPDLNNIMWNAQEKALEKSQDTSKVPNHYIPMPEYYTNEDAMVAPVTRAVINWMEEIPFVLSANLHGGELVVTYPYDCTRDWAPKEDTPTADNAFFRWLATVYASTNLVMSNPDRRICHYEDFQRHNNIINGGAWHTVPGSMNDFSYLHTNCFEVTVELSCDKFPHASELPVEWENNKESLLVYMEQVHRGIKGVIRDKQTKKGIADAIIKVDDHEHDIRSAEGGDYWRLLNPGEYKIIVWAVGYFPSMRRCTVGMEPRATICDITLTKTPAEVLKQIRARGGKVPQDVQLRVRALRLKKLRASTKVLNQRRESQRLSRHSSKARAAARKA</sequence>
<evidence type="ECO:0000259" key="17">
    <source>
        <dbReference type="PROSITE" id="PS52035"/>
    </source>
</evidence>
<keyword evidence="5" id="KW-0121">Carboxypeptidase</keyword>
<evidence type="ECO:0000256" key="1">
    <source>
        <dbReference type="ARBA" id="ARBA00001947"/>
    </source>
</evidence>
<dbReference type="PROSITE" id="PS01285">
    <property type="entry name" value="FA58C_1"/>
    <property type="match status" value="1"/>
</dbReference>
<dbReference type="SMART" id="SM00231">
    <property type="entry name" value="FA58C"/>
    <property type="match status" value="1"/>
</dbReference>
<dbReference type="FunFam" id="2.60.40.1120:FF:000009">
    <property type="entry name" value="adipocyte enhancer-binding protein 1"/>
    <property type="match status" value="1"/>
</dbReference>
<dbReference type="GO" id="GO:0008270">
    <property type="term" value="F:zinc ion binding"/>
    <property type="evidence" value="ECO:0007669"/>
    <property type="project" value="InterPro"/>
</dbReference>
<dbReference type="SUPFAM" id="SSF49464">
    <property type="entry name" value="Carboxypeptidase regulatory domain-like"/>
    <property type="match status" value="1"/>
</dbReference>
<evidence type="ECO:0000256" key="3">
    <source>
        <dbReference type="ARBA" id="ARBA00005988"/>
    </source>
</evidence>
<evidence type="ECO:0000256" key="5">
    <source>
        <dbReference type="ARBA" id="ARBA00022645"/>
    </source>
</evidence>
<dbReference type="GO" id="GO:0006508">
    <property type="term" value="P:proteolysis"/>
    <property type="evidence" value="ECO:0007669"/>
    <property type="project" value="UniProtKB-KW"/>
</dbReference>
<dbReference type="PANTHER" id="PTHR11532">
    <property type="entry name" value="PROTEASE M14 CARBOXYPEPTIDASE"/>
    <property type="match status" value="1"/>
</dbReference>
<protein>
    <submittedName>
        <fullName evidence="18">Carboxypeptidase X (M14 family), member 1a</fullName>
    </submittedName>
</protein>
<dbReference type="Pfam" id="PF00246">
    <property type="entry name" value="Peptidase_M14"/>
    <property type="match status" value="1"/>
</dbReference>
<dbReference type="InterPro" id="IPR008979">
    <property type="entry name" value="Galactose-bd-like_sf"/>
</dbReference>
<feature type="domain" description="F5/8 type C" evidence="16">
    <location>
        <begin position="71"/>
        <end position="230"/>
    </location>
</feature>
<evidence type="ECO:0000256" key="7">
    <source>
        <dbReference type="ARBA" id="ARBA00022723"/>
    </source>
</evidence>
<evidence type="ECO:0000256" key="14">
    <source>
        <dbReference type="PROSITE-ProRule" id="PRU01379"/>
    </source>
</evidence>
<dbReference type="Pfam" id="PF00754">
    <property type="entry name" value="F5_F8_type_C"/>
    <property type="match status" value="1"/>
</dbReference>
<dbReference type="FunFam" id="3.40.630.10:FF:000007">
    <property type="entry name" value="Carboxypeptidase X (M14 family), member 1"/>
    <property type="match status" value="1"/>
</dbReference>
<feature type="domain" description="Peptidase M14" evidence="17">
    <location>
        <begin position="254"/>
        <end position="580"/>
    </location>
</feature>
<name>A0A8C6U142_9GOBI</name>
<keyword evidence="13" id="KW-0325">Glycoprotein</keyword>
<accession>A0A8C6U142</accession>
<dbReference type="InterPro" id="IPR057247">
    <property type="entry name" value="CARBOXYPEPT_ZN_2"/>
</dbReference>
<dbReference type="Proteomes" id="UP000694523">
    <property type="component" value="Unplaced"/>
</dbReference>
<comment type="subcellular location">
    <subcellularLocation>
        <location evidence="2">Secreted</location>
    </subcellularLocation>
</comment>
<dbReference type="CDD" id="cd03869">
    <property type="entry name" value="M14_CPX_like"/>
    <property type="match status" value="1"/>
</dbReference>
<dbReference type="PROSITE" id="PS00133">
    <property type="entry name" value="CARBOXYPEPT_ZN_2"/>
    <property type="match status" value="1"/>
</dbReference>
<dbReference type="Gene3D" id="2.60.40.1120">
    <property type="entry name" value="Carboxypeptidase-like, regulatory domain"/>
    <property type="match status" value="1"/>
</dbReference>
<dbReference type="Pfam" id="PF13620">
    <property type="entry name" value="CarboxypepD_reg"/>
    <property type="match status" value="1"/>
</dbReference>
<evidence type="ECO:0000256" key="2">
    <source>
        <dbReference type="ARBA" id="ARBA00004613"/>
    </source>
</evidence>
<dbReference type="PANTHER" id="PTHR11532:SF43">
    <property type="entry name" value="CARBOXYPEPTIDASE X1-RELATED"/>
    <property type="match status" value="1"/>
</dbReference>
<keyword evidence="10" id="KW-0862">Zinc</keyword>
<evidence type="ECO:0000256" key="6">
    <source>
        <dbReference type="ARBA" id="ARBA00022670"/>
    </source>
</evidence>
<evidence type="ECO:0000259" key="16">
    <source>
        <dbReference type="PROSITE" id="PS50022"/>
    </source>
</evidence>
<keyword evidence="6" id="KW-0645">Protease</keyword>
<dbReference type="GO" id="GO:0005615">
    <property type="term" value="C:extracellular space"/>
    <property type="evidence" value="ECO:0007669"/>
    <property type="project" value="TreeGrafter"/>
</dbReference>
<keyword evidence="9" id="KW-0378">Hydrolase</keyword>
<dbReference type="GO" id="GO:0004181">
    <property type="term" value="F:metallocarboxypeptidase activity"/>
    <property type="evidence" value="ECO:0007669"/>
    <property type="project" value="InterPro"/>
</dbReference>
<comment type="cofactor">
    <cofactor evidence="1">
        <name>Zn(2+)</name>
        <dbReference type="ChEBI" id="CHEBI:29105"/>
    </cofactor>
</comment>
<evidence type="ECO:0000256" key="10">
    <source>
        <dbReference type="ARBA" id="ARBA00022833"/>
    </source>
</evidence>
<evidence type="ECO:0000256" key="9">
    <source>
        <dbReference type="ARBA" id="ARBA00022801"/>
    </source>
</evidence>
<dbReference type="Ensembl" id="ENSNMLT00000031129.1">
    <property type="protein sequence ID" value="ENSNMLP00000027870.1"/>
    <property type="gene ID" value="ENSNMLG00000017668.1"/>
</dbReference>
<dbReference type="PROSITE" id="PS01286">
    <property type="entry name" value="FA58C_2"/>
    <property type="match status" value="1"/>
</dbReference>
<dbReference type="Gene3D" id="2.60.120.260">
    <property type="entry name" value="Galactose-binding domain-like"/>
    <property type="match status" value="1"/>
</dbReference>
<dbReference type="PROSITE" id="PS50022">
    <property type="entry name" value="FA58C_3"/>
    <property type="match status" value="1"/>
</dbReference>
<dbReference type="InterPro" id="IPR057246">
    <property type="entry name" value="CARBOXYPEPT_ZN_1"/>
</dbReference>
<feature type="compositionally biased region" description="Basic residues" evidence="15">
    <location>
        <begin position="709"/>
        <end position="723"/>
    </location>
</feature>
<evidence type="ECO:0000313" key="19">
    <source>
        <dbReference type="Proteomes" id="UP000694523"/>
    </source>
</evidence>
<dbReference type="InterPro" id="IPR050753">
    <property type="entry name" value="Peptidase_M14_domain"/>
</dbReference>
<dbReference type="InterPro" id="IPR000421">
    <property type="entry name" value="FA58C"/>
</dbReference>
<reference evidence="18" key="1">
    <citation type="submission" date="2025-08" db="UniProtKB">
        <authorList>
            <consortium name="Ensembl"/>
        </authorList>
    </citation>
    <scope>IDENTIFICATION</scope>
</reference>
<comment type="similarity">
    <text evidence="3 14">Belongs to the peptidase M14 family.</text>
</comment>
<dbReference type="CDD" id="cd11308">
    <property type="entry name" value="Peptidase_M14NE-CP-C_like"/>
    <property type="match status" value="1"/>
</dbReference>
<keyword evidence="19" id="KW-1185">Reference proteome</keyword>
<proteinExistence type="inferred from homology"/>
<dbReference type="SUPFAM" id="SSF53187">
    <property type="entry name" value="Zn-dependent exopeptidases"/>
    <property type="match status" value="1"/>
</dbReference>
<keyword evidence="8" id="KW-0732">Signal</keyword>
<evidence type="ECO:0000256" key="15">
    <source>
        <dbReference type="SAM" id="MobiDB-lite"/>
    </source>
</evidence>
<organism evidence="18 19">
    <name type="scientific">Neogobius melanostomus</name>
    <name type="common">round goby</name>
    <dbReference type="NCBI Taxonomy" id="47308"/>
    <lineage>
        <taxon>Eukaryota</taxon>
        <taxon>Metazoa</taxon>
        <taxon>Chordata</taxon>
        <taxon>Craniata</taxon>
        <taxon>Vertebrata</taxon>
        <taxon>Euteleostomi</taxon>
        <taxon>Actinopterygii</taxon>
        <taxon>Neopterygii</taxon>
        <taxon>Teleostei</taxon>
        <taxon>Neoteleostei</taxon>
        <taxon>Acanthomorphata</taxon>
        <taxon>Gobiaria</taxon>
        <taxon>Gobiiformes</taxon>
        <taxon>Gobioidei</taxon>
        <taxon>Gobiidae</taxon>
        <taxon>Benthophilinae</taxon>
        <taxon>Neogobiini</taxon>
        <taxon>Neogobius</taxon>
    </lineage>
</organism>
<evidence type="ECO:0000256" key="13">
    <source>
        <dbReference type="ARBA" id="ARBA00023180"/>
    </source>
</evidence>
<dbReference type="PROSITE" id="PS00132">
    <property type="entry name" value="CARBOXYPEPT_ZN_1"/>
    <property type="match status" value="1"/>
</dbReference>
<evidence type="ECO:0000256" key="8">
    <source>
        <dbReference type="ARBA" id="ARBA00022729"/>
    </source>
</evidence>
<dbReference type="InterPro" id="IPR008969">
    <property type="entry name" value="CarboxyPept-like_regulatory"/>
</dbReference>
<dbReference type="PRINTS" id="PR00765">
    <property type="entry name" value="CRBOXYPTASEA"/>
</dbReference>
<dbReference type="CDD" id="cd00057">
    <property type="entry name" value="FA58C"/>
    <property type="match status" value="1"/>
</dbReference>